<proteinExistence type="predicted"/>
<reference evidence="2 3" key="1">
    <citation type="submission" date="2018-01" db="EMBL/GenBank/DDBJ databases">
        <title>Draft genome of the strawberry crown rot pathogen Phytophthora cactorum.</title>
        <authorList>
            <person name="Armitage A.D."/>
            <person name="Lysoe E."/>
            <person name="Nellist C.F."/>
            <person name="Harrison R.J."/>
            <person name="Brurberg M.B."/>
        </authorList>
    </citation>
    <scope>NUCLEOTIDE SEQUENCE [LARGE SCALE GENOMIC DNA]</scope>
    <source>
        <strain evidence="2 3">10300</strain>
    </source>
</reference>
<dbReference type="OrthoDB" id="115099at2759"/>
<comment type="caution">
    <text evidence="2">The sequence shown here is derived from an EMBL/GenBank/DDBJ whole genome shotgun (WGS) entry which is preliminary data.</text>
</comment>
<dbReference type="EMBL" id="JAENGZ010000307">
    <property type="protein sequence ID" value="KAG6962474.1"/>
    <property type="molecule type" value="Genomic_DNA"/>
</dbReference>
<evidence type="ECO:0000313" key="3">
    <source>
        <dbReference type="Proteomes" id="UP000251314"/>
    </source>
</evidence>
<dbReference type="AlphaFoldDB" id="A0A329T1K0"/>
<dbReference type="EMBL" id="MJFZ01000004">
    <property type="protein sequence ID" value="RAW43423.1"/>
    <property type="molecule type" value="Genomic_DNA"/>
</dbReference>
<dbReference type="Proteomes" id="UP000251314">
    <property type="component" value="Unassembled WGS sequence"/>
</dbReference>
<organism evidence="2 3">
    <name type="scientific">Phytophthora cactorum</name>
    <dbReference type="NCBI Taxonomy" id="29920"/>
    <lineage>
        <taxon>Eukaryota</taxon>
        <taxon>Sar</taxon>
        <taxon>Stramenopiles</taxon>
        <taxon>Oomycota</taxon>
        <taxon>Peronosporomycetes</taxon>
        <taxon>Peronosporales</taxon>
        <taxon>Peronosporaceae</taxon>
        <taxon>Phytophthora</taxon>
    </lineage>
</organism>
<evidence type="ECO:0000313" key="2">
    <source>
        <dbReference type="EMBL" id="RAW43423.1"/>
    </source>
</evidence>
<reference evidence="1" key="2">
    <citation type="submission" date="2021-01" db="EMBL/GenBank/DDBJ databases">
        <title>Phytophthora aleatoria, a newly-described species from Pinus radiata is distinct from Phytophthora cactorum isolates based on comparative genomics.</title>
        <authorList>
            <person name="Mcdougal R."/>
            <person name="Panda P."/>
            <person name="Williams N."/>
            <person name="Studholme D.J."/>
        </authorList>
    </citation>
    <scope>NUCLEOTIDE SEQUENCE</scope>
    <source>
        <strain evidence="1">NZFS 3830</strain>
    </source>
</reference>
<dbReference type="Proteomes" id="UP000688947">
    <property type="component" value="Unassembled WGS sequence"/>
</dbReference>
<sequence length="54" mass="6221">MTVTTTTNSVVTNMKPHKLHRLAYKSIESNQYANQAFRELYQPLNPSAQEAHFI</sequence>
<keyword evidence="3" id="KW-1185">Reference proteome</keyword>
<dbReference type="VEuPathDB" id="FungiDB:PC110_g349"/>
<accession>A0A329T1K0</accession>
<name>A0A329T1K0_9STRA</name>
<gene>
    <name evidence="1" type="ORF">JG687_00007135</name>
    <name evidence="2" type="ORF">PC110_g349</name>
</gene>
<protein>
    <submittedName>
        <fullName evidence="2">Uncharacterized protein</fullName>
    </submittedName>
</protein>
<evidence type="ECO:0000313" key="1">
    <source>
        <dbReference type="EMBL" id="KAG6962474.1"/>
    </source>
</evidence>